<dbReference type="OrthoDB" id="10253869at2759"/>
<evidence type="ECO:0000259" key="5">
    <source>
        <dbReference type="Pfam" id="PF13193"/>
    </source>
</evidence>
<dbReference type="PROSITE" id="PS00455">
    <property type="entry name" value="AMP_BINDING"/>
    <property type="match status" value="1"/>
</dbReference>
<keyword evidence="3" id="KW-0732">Signal</keyword>
<protein>
    <submittedName>
        <fullName evidence="6">Isopenicillin N-CoA synthetase</fullName>
    </submittedName>
</protein>
<keyword evidence="7" id="KW-1185">Reference proteome</keyword>
<dbReference type="Gene3D" id="3.40.50.12780">
    <property type="entry name" value="N-terminal domain of ligase-like"/>
    <property type="match status" value="1"/>
</dbReference>
<proteinExistence type="inferred from homology"/>
<evidence type="ECO:0000256" key="2">
    <source>
        <dbReference type="ARBA" id="ARBA00022598"/>
    </source>
</evidence>
<dbReference type="PANTHER" id="PTHR43107:SF6">
    <property type="entry name" value="ACYL-COA SYNTHETASE FAMILY PROTEIN (CEFD1), PUTATIVE (AFU_ORTHOLOGUE AFUA_6G03630)-RELATED"/>
    <property type="match status" value="1"/>
</dbReference>
<dbReference type="GO" id="GO:0009898">
    <property type="term" value="C:cytoplasmic side of plasma membrane"/>
    <property type="evidence" value="ECO:0007669"/>
    <property type="project" value="TreeGrafter"/>
</dbReference>
<evidence type="ECO:0000313" key="6">
    <source>
        <dbReference type="EMBL" id="OAA47099.1"/>
    </source>
</evidence>
<evidence type="ECO:0000259" key="4">
    <source>
        <dbReference type="Pfam" id="PF00501"/>
    </source>
</evidence>
<keyword evidence="2" id="KW-0436">Ligase</keyword>
<dbReference type="InterPro" id="IPR042099">
    <property type="entry name" value="ANL_N_sf"/>
</dbReference>
<dbReference type="Proteomes" id="UP000243498">
    <property type="component" value="Unassembled WGS sequence"/>
</dbReference>
<comment type="caution">
    <text evidence="6">The sequence shown here is derived from an EMBL/GenBank/DDBJ whole genome shotgun (WGS) entry which is preliminary data.</text>
</comment>
<organism evidence="6 7">
    <name type="scientific">Metarhizium rileyi (strain RCEF 4871)</name>
    <name type="common">Nomuraea rileyi</name>
    <dbReference type="NCBI Taxonomy" id="1649241"/>
    <lineage>
        <taxon>Eukaryota</taxon>
        <taxon>Fungi</taxon>
        <taxon>Dikarya</taxon>
        <taxon>Ascomycota</taxon>
        <taxon>Pezizomycotina</taxon>
        <taxon>Sordariomycetes</taxon>
        <taxon>Hypocreomycetidae</taxon>
        <taxon>Hypocreales</taxon>
        <taxon>Clavicipitaceae</taxon>
        <taxon>Metarhizium</taxon>
    </lineage>
</organism>
<name>A0A167GU52_METRR</name>
<dbReference type="InterPro" id="IPR025110">
    <property type="entry name" value="AMP-bd_C"/>
</dbReference>
<feature type="domain" description="AMP-binding enzyme C-terminal" evidence="5">
    <location>
        <begin position="510"/>
        <end position="577"/>
    </location>
</feature>
<evidence type="ECO:0000256" key="1">
    <source>
        <dbReference type="ARBA" id="ARBA00006432"/>
    </source>
</evidence>
<feature type="domain" description="AMP-dependent synthetase/ligase" evidence="4">
    <location>
        <begin position="58"/>
        <end position="350"/>
    </location>
</feature>
<dbReference type="GO" id="GO:0005777">
    <property type="term" value="C:peroxisome"/>
    <property type="evidence" value="ECO:0007669"/>
    <property type="project" value="TreeGrafter"/>
</dbReference>
<dbReference type="InterPro" id="IPR000873">
    <property type="entry name" value="AMP-dep_synth/lig_dom"/>
</dbReference>
<dbReference type="PANTHER" id="PTHR43107">
    <property type="entry name" value="LONG-CHAIN FATTY ACID TRANSPORT PROTEIN"/>
    <property type="match status" value="1"/>
</dbReference>
<gene>
    <name evidence="6" type="ORF">NOR_02735</name>
</gene>
<evidence type="ECO:0000256" key="3">
    <source>
        <dbReference type="SAM" id="SignalP"/>
    </source>
</evidence>
<feature type="chain" id="PRO_5013243947" evidence="3">
    <location>
        <begin position="16"/>
        <end position="643"/>
    </location>
</feature>
<evidence type="ECO:0000313" key="7">
    <source>
        <dbReference type="Proteomes" id="UP000243498"/>
    </source>
</evidence>
<dbReference type="Pfam" id="PF00501">
    <property type="entry name" value="AMP-binding"/>
    <property type="match status" value="1"/>
</dbReference>
<dbReference type="STRING" id="1081105.A0A167GU52"/>
<dbReference type="InterPro" id="IPR020845">
    <property type="entry name" value="AMP-binding_CS"/>
</dbReference>
<comment type="similarity">
    <text evidence="1">Belongs to the ATP-dependent AMP-binding enzyme family.</text>
</comment>
<accession>A0A167GU52</accession>
<dbReference type="EMBL" id="AZHC01000006">
    <property type="protein sequence ID" value="OAA47099.1"/>
    <property type="molecule type" value="Genomic_DNA"/>
</dbReference>
<dbReference type="Gene3D" id="3.30.300.30">
    <property type="match status" value="1"/>
</dbReference>
<feature type="signal peptide" evidence="3">
    <location>
        <begin position="1"/>
        <end position="15"/>
    </location>
</feature>
<dbReference type="AlphaFoldDB" id="A0A167GU52"/>
<dbReference type="InterPro" id="IPR045851">
    <property type="entry name" value="AMP-bd_C_sf"/>
</dbReference>
<dbReference type="GO" id="GO:0004467">
    <property type="term" value="F:long-chain fatty acid-CoA ligase activity"/>
    <property type="evidence" value="ECO:0007669"/>
    <property type="project" value="TreeGrafter"/>
</dbReference>
<sequence length="643" mass="71494">MSMTSLLAAVGGVAATTAYLDAKLHISKDWRSLSRITQSQKNYDAAVKKRKASGYFLFEAAAHRYPNEECIWSRQGVYTWAETYQRVSQYGHYFQSLGVTPAQYVGLYMYNSPEFLFIWLGLLSIGAAPALINYNLTSGALLHCVKISGTKILIYDSASDCASRIEEYEKELRDIGVEPIVLSGALQDKIGQNPTTRPITNCFEDEETPKTLSLALMFTSGTTGMPKASPLGLARNYMTASIHPRMFRQKPGPGGDRNYYCIPLYHGTGGLGAINDMMSGLSVALAPKFSLSRFWTDCIDSKATIFTYVGELVRYLLAAPPSPNDKKHQIRLVWGNGLSPELWTKFQVEHPPSLSKKNTFHIVPNSRSTQERFGVAEIGEFFSSTETVFFLSNHVRGGYGLGAVGHHGWLLRQQSRNMLVPVHIDPETGDVSRSPATGFAKRLPYEEGGELLVRLPSRDVWAGYHGSEEATRKKLVENVFEKGDLYWRSGDALRRTADGHWYFMDRLVTQVLGTHPGIVEANVYGVKIPSHDGRAGCAALVLEDGDATRFDWTSLTTLLRRELPAYAVPIFVRVRKGLGGMSTGNYKHNKVPLRREGVDPQALGTEATDGKDDLLLWLPAGSHKYIPFTQGDWDKLSQFRARI</sequence>
<dbReference type="GO" id="GO:0005811">
    <property type="term" value="C:lipid droplet"/>
    <property type="evidence" value="ECO:0007669"/>
    <property type="project" value="TreeGrafter"/>
</dbReference>
<dbReference type="Pfam" id="PF13193">
    <property type="entry name" value="AMP-binding_C"/>
    <property type="match status" value="1"/>
</dbReference>
<dbReference type="GO" id="GO:0044539">
    <property type="term" value="P:long-chain fatty acid import into cell"/>
    <property type="evidence" value="ECO:0007669"/>
    <property type="project" value="TreeGrafter"/>
</dbReference>
<dbReference type="SUPFAM" id="SSF56801">
    <property type="entry name" value="Acetyl-CoA synthetase-like"/>
    <property type="match status" value="1"/>
</dbReference>
<reference evidence="6 7" key="1">
    <citation type="journal article" date="2016" name="Genome Biol. Evol.">
        <title>Divergent and convergent evolution of fungal pathogenicity.</title>
        <authorList>
            <person name="Shang Y."/>
            <person name="Xiao G."/>
            <person name="Zheng P."/>
            <person name="Cen K."/>
            <person name="Zhan S."/>
            <person name="Wang C."/>
        </authorList>
    </citation>
    <scope>NUCLEOTIDE SEQUENCE [LARGE SCALE GENOMIC DNA]</scope>
    <source>
        <strain evidence="6 7">RCEF 4871</strain>
    </source>
</reference>
<dbReference type="OMA" id="HHGLIMR"/>
<dbReference type="GO" id="GO:0005324">
    <property type="term" value="F:long-chain fatty acid transmembrane transporter activity"/>
    <property type="evidence" value="ECO:0007669"/>
    <property type="project" value="TreeGrafter"/>
</dbReference>